<feature type="region of interest" description="Disordered" evidence="1">
    <location>
        <begin position="472"/>
        <end position="497"/>
    </location>
</feature>
<dbReference type="AlphaFoldDB" id="A0A8H3TU47"/>
<evidence type="ECO:0000256" key="1">
    <source>
        <dbReference type="SAM" id="MobiDB-lite"/>
    </source>
</evidence>
<feature type="compositionally biased region" description="Polar residues" evidence="1">
    <location>
        <begin position="472"/>
        <end position="484"/>
    </location>
</feature>
<evidence type="ECO:0000313" key="2">
    <source>
        <dbReference type="EMBL" id="GHJ86715.1"/>
    </source>
</evidence>
<comment type="caution">
    <text evidence="2">The sequence shown here is derived from an EMBL/GenBank/DDBJ whole genome shotgun (WGS) entry which is preliminary data.</text>
</comment>
<proteinExistence type="predicted"/>
<accession>A0A8H3TU47</accession>
<reference evidence="2" key="1">
    <citation type="submission" date="2020-07" db="EMBL/GenBank/DDBJ databases">
        <title>Draft Genome Sequence of a Deep-Sea Yeast, Naganishia (Cryptococcus) liquefaciens strain N6.</title>
        <authorList>
            <person name="Han Y.W."/>
            <person name="Kajitani R."/>
            <person name="Morimoto H."/>
            <person name="Parhat M."/>
            <person name="Tsubouchi H."/>
            <person name="Bakenova O."/>
            <person name="Ogata M."/>
            <person name="Argunhan B."/>
            <person name="Aoki R."/>
            <person name="Kajiwara S."/>
            <person name="Itoh T."/>
            <person name="Iwasaki H."/>
        </authorList>
    </citation>
    <scope>NUCLEOTIDE SEQUENCE</scope>
    <source>
        <strain evidence="2">N6</strain>
    </source>
</reference>
<protein>
    <submittedName>
        <fullName evidence="2">Uncharacterized protein</fullName>
    </submittedName>
</protein>
<dbReference type="Proteomes" id="UP000620104">
    <property type="component" value="Unassembled WGS sequence"/>
</dbReference>
<keyword evidence="3" id="KW-1185">Reference proteome</keyword>
<dbReference type="EMBL" id="BLZA01000019">
    <property type="protein sequence ID" value="GHJ86715.1"/>
    <property type="molecule type" value="Genomic_DNA"/>
</dbReference>
<gene>
    <name evidence="2" type="ORF">NliqN6_3117</name>
</gene>
<dbReference type="OrthoDB" id="10679432at2759"/>
<evidence type="ECO:0000313" key="3">
    <source>
        <dbReference type="Proteomes" id="UP000620104"/>
    </source>
</evidence>
<organism evidence="2 3">
    <name type="scientific">Naganishia liquefaciens</name>
    <dbReference type="NCBI Taxonomy" id="104408"/>
    <lineage>
        <taxon>Eukaryota</taxon>
        <taxon>Fungi</taxon>
        <taxon>Dikarya</taxon>
        <taxon>Basidiomycota</taxon>
        <taxon>Agaricomycotina</taxon>
        <taxon>Tremellomycetes</taxon>
        <taxon>Filobasidiales</taxon>
        <taxon>Filobasidiaceae</taxon>
        <taxon>Naganishia</taxon>
    </lineage>
</organism>
<name>A0A8H3TU47_9TREE</name>
<sequence>MVGIPELFSFNDHSLHWRVPTVRSRRTSSGSSLLAEILDIVMTETGPPIATPKPFRYRPVPLYPEDWESVCSAQDINGGSAKKVSQFWSFQPLMSPDVSASLSTASPIDTNPQKTYHQSAHVSWLESGLWNAGSTMWTKHLPFFGIHPSNVSSISANATLLAALPSCNDALPWRLDDHLVQPAGFLCNNGHVLVDGLHGFQTRQGPLCDKANADGMGKVRDDTHVAHMTGFSPQYALMPTMTQTESNEAGVIVQCEARTEVPTINPSIALRNNRFGTNGSESMATPWSVDSDTSLFGVADTVATSPESCLLLPRASSYEFTVDIPAAVLNAVDESKISGNLSISRAIPPANVSGVSSNKTVGLKRKRNDSISSASVCESDAASQLLAKHGVSDSCEGMPSLEKALVVPSKRKPGRPLSTSSTARSIVRHVAALHVHRNESQARPGSDFLDDDLQAHLPPFPRVSAYIGEQGETQKTLRSTSEPANQGIFDSEELSSDSYKVAAKKHRELIKERTKNVSTPTLPPHATPT</sequence>